<comment type="subcellular location">
    <subcellularLocation>
        <location evidence="7">Cytoplasm</location>
    </subcellularLocation>
</comment>
<dbReference type="Pfam" id="PF00472">
    <property type="entry name" value="RF-1"/>
    <property type="match status" value="1"/>
</dbReference>
<dbReference type="EMBL" id="QRAJ01000003">
    <property type="protein sequence ID" value="ROT87033.1"/>
    <property type="molecule type" value="Genomic_DNA"/>
</dbReference>
<comment type="PTM">
    <text evidence="7">Methylated by PrmC. Methylation increases the termination efficiency of RF2.</text>
</comment>
<dbReference type="Pfam" id="PF03462">
    <property type="entry name" value="PCRF"/>
    <property type="match status" value="1"/>
</dbReference>
<dbReference type="PANTHER" id="PTHR43116">
    <property type="entry name" value="PEPTIDE CHAIN RELEASE FACTOR 2"/>
    <property type="match status" value="1"/>
</dbReference>
<dbReference type="InterPro" id="IPR045853">
    <property type="entry name" value="Pep_chain_release_fac_I_sf"/>
</dbReference>
<organism evidence="10 11">
    <name type="scientific">Bifidobacterium mongoliense</name>
    <dbReference type="NCBI Taxonomy" id="518643"/>
    <lineage>
        <taxon>Bacteria</taxon>
        <taxon>Bacillati</taxon>
        <taxon>Actinomycetota</taxon>
        <taxon>Actinomycetes</taxon>
        <taxon>Bifidobacteriales</taxon>
        <taxon>Bifidobacteriaceae</taxon>
        <taxon>Bifidobacterium</taxon>
    </lineage>
</organism>
<dbReference type="PANTHER" id="PTHR43116:SF3">
    <property type="entry name" value="CLASS I PEPTIDE CHAIN RELEASE FACTOR"/>
    <property type="match status" value="1"/>
</dbReference>
<evidence type="ECO:0000256" key="6">
    <source>
        <dbReference type="ARBA" id="ARBA00022917"/>
    </source>
</evidence>
<evidence type="ECO:0000256" key="7">
    <source>
        <dbReference type="HAMAP-Rule" id="MF_00094"/>
    </source>
</evidence>
<dbReference type="HAMAP" id="MF_00094">
    <property type="entry name" value="Rel_fac_2"/>
    <property type="match status" value="1"/>
</dbReference>
<evidence type="ECO:0000256" key="2">
    <source>
        <dbReference type="ARBA" id="ARBA00010835"/>
    </source>
</evidence>
<dbReference type="RefSeq" id="WP_123644676.1">
    <property type="nucleotide sequence ID" value="NZ_QRAJ01000003.1"/>
</dbReference>
<dbReference type="InterPro" id="IPR004374">
    <property type="entry name" value="PrfB"/>
</dbReference>
<dbReference type="Gene3D" id="1.20.58.410">
    <property type="entry name" value="Release factor"/>
    <property type="match status" value="1"/>
</dbReference>
<comment type="similarity">
    <text evidence="2 7">Belongs to the prokaryotic/mitochondrial release factor family.</text>
</comment>
<proteinExistence type="inferred from homology"/>
<comment type="caution">
    <text evidence="10">The sequence shown here is derived from an EMBL/GenBank/DDBJ whole genome shotgun (WGS) entry which is preliminary data.</text>
</comment>
<dbReference type="Gene3D" id="3.30.160.20">
    <property type="match status" value="1"/>
</dbReference>
<evidence type="ECO:0000313" key="10">
    <source>
        <dbReference type="EMBL" id="ROT87033.1"/>
    </source>
</evidence>
<dbReference type="Gene3D" id="3.30.70.1660">
    <property type="match status" value="1"/>
</dbReference>
<evidence type="ECO:0000256" key="1">
    <source>
        <dbReference type="ARBA" id="ARBA00002613"/>
    </source>
</evidence>
<evidence type="ECO:0000256" key="4">
    <source>
        <dbReference type="ARBA" id="ARBA00022481"/>
    </source>
</evidence>
<evidence type="ECO:0000313" key="11">
    <source>
        <dbReference type="Proteomes" id="UP000285266"/>
    </source>
</evidence>
<feature type="coiled-coil region" evidence="8">
    <location>
        <begin position="19"/>
        <end position="115"/>
    </location>
</feature>
<dbReference type="SUPFAM" id="SSF75620">
    <property type="entry name" value="Release factor"/>
    <property type="match status" value="1"/>
</dbReference>
<feature type="modified residue" description="N5-methylglutamine" evidence="7">
    <location>
        <position position="251"/>
    </location>
</feature>
<reference evidence="10 11" key="1">
    <citation type="submission" date="2018-07" db="EMBL/GenBank/DDBJ databases">
        <title>The role of parmesan cheese in vectoring bovine microbiota.</title>
        <authorList>
            <person name="Lugli G.A."/>
            <person name="Milani C."/>
        </authorList>
    </citation>
    <scope>NUCLEOTIDE SEQUENCE [LARGE SCALE GENOMIC DNA]</scope>
    <source>
        <strain evidence="10 11">BMONG18</strain>
    </source>
</reference>
<dbReference type="Proteomes" id="UP000285266">
    <property type="component" value="Unassembled WGS sequence"/>
</dbReference>
<name>A0A423UEE6_9BIFI</name>
<dbReference type="InterPro" id="IPR000352">
    <property type="entry name" value="Pep_chain_release_fac_I"/>
</dbReference>
<gene>
    <name evidence="7" type="primary">prfB</name>
    <name evidence="10" type="ORF">BMONG18_0643</name>
</gene>
<sequence>MADFVFSQALGEARTKYESIAKALNVERLEARIKDLEAQASQPNLWDDVEHAQQVTSNLSAAQSQVKKLQALQSRLDDVEVLFELGQEEQDAGTIADARTEVGAIQTDLDAMEIETLMDGEYDERAAVVTIRSGAGGVDAADFAEMLMRMYLRWAERNGYKAKVMDTSYAEEAGIKSATFQVNAPYAYGRLSVEGGTHRLVRISPFDNQGRRQTSFAAVEVVPLVEETDHIDIPDTDIRVDTYCSSGPGGQGVNTTYSAVRITHLPTNIVVTMQDERSQIQNRAAAMAVLQSRLLVLRHEQEAKKKKELAGDIKASWGDQMRSYVLHPYQMVKDLRTGYETSQTQAVFDGDIDGFIDAGIRWRHEQRIHDDEESEDSRN</sequence>
<dbReference type="AlphaFoldDB" id="A0A423UEE6"/>
<dbReference type="GO" id="GO:0016149">
    <property type="term" value="F:translation release factor activity, codon specific"/>
    <property type="evidence" value="ECO:0007669"/>
    <property type="project" value="UniProtKB-UniRule"/>
</dbReference>
<protein>
    <recommendedName>
        <fullName evidence="3 7">Peptide chain release factor 2</fullName>
        <shortName evidence="7">RF-2</shortName>
    </recommendedName>
</protein>
<feature type="domain" description="Peptide chain release factor" evidence="9">
    <location>
        <begin position="84"/>
        <end position="194"/>
    </location>
</feature>
<keyword evidence="8" id="KW-0175">Coiled coil</keyword>
<dbReference type="GO" id="GO:0005737">
    <property type="term" value="C:cytoplasm"/>
    <property type="evidence" value="ECO:0007669"/>
    <property type="project" value="UniProtKB-SubCell"/>
</dbReference>
<evidence type="ECO:0000256" key="5">
    <source>
        <dbReference type="ARBA" id="ARBA00022490"/>
    </source>
</evidence>
<keyword evidence="5 7" id="KW-0963">Cytoplasm</keyword>
<dbReference type="NCBIfam" id="TIGR00020">
    <property type="entry name" value="prfB"/>
    <property type="match status" value="1"/>
</dbReference>
<evidence type="ECO:0000259" key="9">
    <source>
        <dbReference type="SMART" id="SM00937"/>
    </source>
</evidence>
<comment type="function">
    <text evidence="1 7">Peptide chain release factor 2 directs the termination of translation in response to the peptide chain termination codons UGA and UAA.</text>
</comment>
<keyword evidence="4 7" id="KW-0488">Methylation</keyword>
<dbReference type="SMART" id="SM00937">
    <property type="entry name" value="PCRF"/>
    <property type="match status" value="1"/>
</dbReference>
<keyword evidence="6 7" id="KW-0648">Protein biosynthesis</keyword>
<dbReference type="InterPro" id="IPR005139">
    <property type="entry name" value="PCRF"/>
</dbReference>
<evidence type="ECO:0000256" key="8">
    <source>
        <dbReference type="SAM" id="Coils"/>
    </source>
</evidence>
<evidence type="ECO:0000256" key="3">
    <source>
        <dbReference type="ARBA" id="ARBA00019192"/>
    </source>
</evidence>
<accession>A0A423UEE6</accession>